<sequence>EPIYQKIVQIVPPAVMDWTTPLIGTPSLPAYPVRFVIQMKTREVPARQPETESVSANQALTGEKIPLSSARSAAL</sequence>
<evidence type="ECO:0000313" key="2">
    <source>
        <dbReference type="Proteomes" id="UP001610411"/>
    </source>
</evidence>
<dbReference type="Proteomes" id="UP001610411">
    <property type="component" value="Unassembled WGS sequence"/>
</dbReference>
<accession>A0ABD2D4K2</accession>
<name>A0ABD2D4K2_DAUMA</name>
<feature type="non-terminal residue" evidence="1">
    <location>
        <position position="75"/>
    </location>
</feature>
<dbReference type="AlphaFoldDB" id="A0ABD2D4K2"/>
<organism evidence="1 2">
    <name type="scientific">Daubentonia madagascariensis</name>
    <name type="common">Aye-aye</name>
    <name type="synonym">Sciurus madagascariensis</name>
    <dbReference type="NCBI Taxonomy" id="31869"/>
    <lineage>
        <taxon>Eukaryota</taxon>
        <taxon>Metazoa</taxon>
        <taxon>Chordata</taxon>
        <taxon>Craniata</taxon>
        <taxon>Vertebrata</taxon>
        <taxon>Euteleostomi</taxon>
        <taxon>Mammalia</taxon>
        <taxon>Eutheria</taxon>
        <taxon>Euarchontoglires</taxon>
        <taxon>Primates</taxon>
        <taxon>Strepsirrhini</taxon>
        <taxon>Chiromyiformes</taxon>
        <taxon>Daubentoniidae</taxon>
        <taxon>Daubentonia</taxon>
    </lineage>
</organism>
<feature type="non-terminal residue" evidence="1">
    <location>
        <position position="1"/>
    </location>
</feature>
<proteinExistence type="predicted"/>
<evidence type="ECO:0000313" key="1">
    <source>
        <dbReference type="EMBL" id="KAL2761722.1"/>
    </source>
</evidence>
<protein>
    <submittedName>
        <fullName evidence="1">Tumor necrosis factor receptor superfamily member 10C</fullName>
    </submittedName>
</protein>
<gene>
    <name evidence="1" type="ORF">WCI35_031962</name>
</gene>
<keyword evidence="2" id="KW-1185">Reference proteome</keyword>
<dbReference type="EMBL" id="JBFSEQ010000014">
    <property type="protein sequence ID" value="KAL2761722.1"/>
    <property type="molecule type" value="Genomic_DNA"/>
</dbReference>
<reference evidence="1 2" key="1">
    <citation type="journal article" date="2024" name="G3 (Bethesda)">
        <title>A hybrid genome assembly of the endangered aye-aye (Daubentonia madagascariensis).</title>
        <authorList>
            <person name="Versoza C.J."/>
            <person name="Pfeifer S.P."/>
        </authorList>
    </citation>
    <scope>NUCLEOTIDE SEQUENCE [LARGE SCALE GENOMIC DNA]</scope>
    <source>
        <strain evidence="1">6821</strain>
    </source>
</reference>
<comment type="caution">
    <text evidence="1">The sequence shown here is derived from an EMBL/GenBank/DDBJ whole genome shotgun (WGS) entry which is preliminary data.</text>
</comment>
<keyword evidence="1" id="KW-0675">Receptor</keyword>